<feature type="binding site" evidence="10">
    <location>
        <position position="482"/>
    </location>
    <ligand>
        <name>L-glutamate</name>
        <dbReference type="ChEBI" id="CHEBI:29985"/>
    </ligand>
</feature>
<evidence type="ECO:0000256" key="10">
    <source>
        <dbReference type="PIRSR" id="PIRSR600101-2"/>
    </source>
</evidence>
<comment type="PTM">
    <text evidence="11">Cleaved by autocatalysis into a large and a small subunit.</text>
</comment>
<accession>A0A7X1FPJ0</accession>
<keyword evidence="6 11" id="KW-0865">Zymogen</keyword>
<dbReference type="Gene3D" id="3.60.20.40">
    <property type="match status" value="1"/>
</dbReference>
<feature type="binding site" evidence="10">
    <location>
        <position position="435"/>
    </location>
    <ligand>
        <name>L-glutamate</name>
        <dbReference type="ChEBI" id="CHEBI:29985"/>
    </ligand>
</feature>
<keyword evidence="7 11" id="KW-0012">Acyltransferase</keyword>
<comment type="similarity">
    <text evidence="3 11">Belongs to the gamma-glutamyltransferase family.</text>
</comment>
<dbReference type="EC" id="3.4.19.13" evidence="11"/>
<dbReference type="NCBIfam" id="TIGR00066">
    <property type="entry name" value="g_glut_trans"/>
    <property type="match status" value="1"/>
</dbReference>
<comment type="catalytic activity">
    <reaction evidence="1 11">
        <text>an S-substituted glutathione + H2O = an S-substituted L-cysteinylglycine + L-glutamate</text>
        <dbReference type="Rhea" id="RHEA:59468"/>
        <dbReference type="ChEBI" id="CHEBI:15377"/>
        <dbReference type="ChEBI" id="CHEBI:29985"/>
        <dbReference type="ChEBI" id="CHEBI:90779"/>
        <dbReference type="ChEBI" id="CHEBI:143103"/>
        <dbReference type="EC" id="3.4.19.13"/>
    </reaction>
</comment>
<dbReference type="GO" id="GO:0103068">
    <property type="term" value="F:leukotriene C4 gamma-glutamyl transferase activity"/>
    <property type="evidence" value="ECO:0007669"/>
    <property type="project" value="UniProtKB-EC"/>
</dbReference>
<dbReference type="AlphaFoldDB" id="A0A7X1FPJ0"/>
<evidence type="ECO:0000256" key="9">
    <source>
        <dbReference type="PIRSR" id="PIRSR600101-1"/>
    </source>
</evidence>
<dbReference type="Pfam" id="PF01019">
    <property type="entry name" value="G_glu_transpept"/>
    <property type="match status" value="1"/>
</dbReference>
<dbReference type="GO" id="GO:0036374">
    <property type="term" value="F:glutathione hydrolase activity"/>
    <property type="evidence" value="ECO:0007669"/>
    <property type="project" value="UniProtKB-UniRule"/>
</dbReference>
<comment type="caution">
    <text evidence="13">The sequence shown here is derived from an EMBL/GenBank/DDBJ whole genome shotgun (WGS) entry which is preliminary data.</text>
</comment>
<sequence>MNLSRVSRASPVTLALALSVAATSLAVPAQAKAPPAVHVPGMVSAADSRAAEAGIEMLRKGGSATDAALAVMLALNVVEPQSSGIGGGGFLVRGDAKGEVETVDGREFAPAAADGQWFMKDGKPAPFQTFVPGGKSVGVPGALALAATAHGRWGKLPWAALFQPAIKLARDGFLITPRLETMLTRSRRSGTFDADARALYYGKDGEPLPIGTRVKNPALAAMLTRIAKDGPGAFYAGANARALVAEVNNAPAAPSPMTEADLAAYAAPVRQPLCGMYRQWRICGMGPPSSGATTVFAILKQLERFDLTALGPDSPVAWHLIAESMRLAYADRDRWIGDPDFVTVPATGLMDPAYLAARSALIDPAKTLALVSPGTPPGAQTLARATTEGAEEHGTTHFVAVDRAGTAVSYTNTVESVFGSGLMVNGYFLNNELTDFNFAPEQNGKPAANAVAAHKRPRSSMAPSLIYDGEGHLKLAVGAAGGTTIPAQVAKAIIGVLDWHLSARDAIALPVLYAPGNTVFVEKGTAHEAMIPALKALGHADVRAREASFKANAIEVTAGGLLGAADPRSEGAAVTP</sequence>
<evidence type="ECO:0000313" key="13">
    <source>
        <dbReference type="EMBL" id="MBC2664580.1"/>
    </source>
</evidence>
<dbReference type="Gene3D" id="1.10.246.130">
    <property type="match status" value="1"/>
</dbReference>
<keyword evidence="14" id="KW-1185">Reference proteome</keyword>
<evidence type="ECO:0000256" key="7">
    <source>
        <dbReference type="ARBA" id="ARBA00023315"/>
    </source>
</evidence>
<dbReference type="InterPro" id="IPR000101">
    <property type="entry name" value="GGT_peptidase"/>
</dbReference>
<evidence type="ECO:0000256" key="2">
    <source>
        <dbReference type="ARBA" id="ARBA00001089"/>
    </source>
</evidence>
<dbReference type="InterPro" id="IPR029055">
    <property type="entry name" value="Ntn_hydrolases_N"/>
</dbReference>
<evidence type="ECO:0000256" key="3">
    <source>
        <dbReference type="ARBA" id="ARBA00009381"/>
    </source>
</evidence>
<feature type="chain" id="PRO_5030729342" description="Glutathione hydrolase proenzyme" evidence="12">
    <location>
        <begin position="32"/>
        <end position="576"/>
    </location>
</feature>
<reference evidence="13 14" key="1">
    <citation type="submission" date="2020-08" db="EMBL/GenBank/DDBJ databases">
        <title>The genome sequence of type strain Novosphingobium flavum NBRC 111647.</title>
        <authorList>
            <person name="Liu Y."/>
        </authorList>
    </citation>
    <scope>NUCLEOTIDE SEQUENCE [LARGE SCALE GENOMIC DNA]</scope>
    <source>
        <strain evidence="13 14">NBRC 111647</strain>
    </source>
</reference>
<dbReference type="GO" id="GO:0006750">
    <property type="term" value="P:glutathione biosynthetic process"/>
    <property type="evidence" value="ECO:0007669"/>
    <property type="project" value="UniProtKB-KW"/>
</dbReference>
<proteinExistence type="inferred from homology"/>
<keyword evidence="5 11" id="KW-0378">Hydrolase</keyword>
<dbReference type="Proteomes" id="UP000566813">
    <property type="component" value="Unassembled WGS sequence"/>
</dbReference>
<dbReference type="GO" id="GO:0006751">
    <property type="term" value="P:glutathione catabolic process"/>
    <property type="evidence" value="ECO:0007669"/>
    <property type="project" value="UniProtKB-UniRule"/>
</dbReference>
<dbReference type="InterPro" id="IPR051792">
    <property type="entry name" value="GGT_bact"/>
</dbReference>
<dbReference type="PANTHER" id="PTHR43199:SF1">
    <property type="entry name" value="GLUTATHIONE HYDROLASE PROENZYME"/>
    <property type="match status" value="1"/>
</dbReference>
<feature type="binding site" evidence="10">
    <location>
        <position position="106"/>
    </location>
    <ligand>
        <name>L-glutamate</name>
        <dbReference type="ChEBI" id="CHEBI:29985"/>
    </ligand>
</feature>
<dbReference type="EC" id="2.3.2.2" evidence="11"/>
<dbReference type="UniPathway" id="UPA00204"/>
<evidence type="ECO:0000256" key="5">
    <source>
        <dbReference type="ARBA" id="ARBA00022801"/>
    </source>
</evidence>
<dbReference type="EMBL" id="JACLAW010000002">
    <property type="protein sequence ID" value="MBC2664580.1"/>
    <property type="molecule type" value="Genomic_DNA"/>
</dbReference>
<feature type="active site" description="Nucleophile" evidence="9">
    <location>
        <position position="395"/>
    </location>
</feature>
<evidence type="ECO:0000256" key="4">
    <source>
        <dbReference type="ARBA" id="ARBA00022679"/>
    </source>
</evidence>
<evidence type="ECO:0000313" key="14">
    <source>
        <dbReference type="Proteomes" id="UP000566813"/>
    </source>
</evidence>
<comment type="catalytic activity">
    <reaction evidence="8 11">
        <text>an N-terminal (5-L-glutamyl)-[peptide] + an alpha-amino acid = 5-L-glutamyl amino acid + an N-terminal L-alpha-aminoacyl-[peptide]</text>
        <dbReference type="Rhea" id="RHEA:23904"/>
        <dbReference type="Rhea" id="RHEA-COMP:9780"/>
        <dbReference type="Rhea" id="RHEA-COMP:9795"/>
        <dbReference type="ChEBI" id="CHEBI:77644"/>
        <dbReference type="ChEBI" id="CHEBI:78597"/>
        <dbReference type="ChEBI" id="CHEBI:78599"/>
        <dbReference type="ChEBI" id="CHEBI:78608"/>
        <dbReference type="EC" id="2.3.2.2"/>
    </reaction>
</comment>
<evidence type="ECO:0000256" key="12">
    <source>
        <dbReference type="SAM" id="SignalP"/>
    </source>
</evidence>
<dbReference type="InterPro" id="IPR043137">
    <property type="entry name" value="GGT_ssub_C"/>
</dbReference>
<comment type="catalytic activity">
    <reaction evidence="2 11">
        <text>glutathione + H2O = L-cysteinylglycine + L-glutamate</text>
        <dbReference type="Rhea" id="RHEA:28807"/>
        <dbReference type="ChEBI" id="CHEBI:15377"/>
        <dbReference type="ChEBI" id="CHEBI:29985"/>
        <dbReference type="ChEBI" id="CHEBI:57925"/>
        <dbReference type="ChEBI" id="CHEBI:61694"/>
        <dbReference type="EC" id="3.4.19.13"/>
    </reaction>
</comment>
<evidence type="ECO:0000256" key="8">
    <source>
        <dbReference type="ARBA" id="ARBA00047417"/>
    </source>
</evidence>
<dbReference type="SUPFAM" id="SSF56235">
    <property type="entry name" value="N-terminal nucleophile aminohydrolases (Ntn hydrolases)"/>
    <property type="match status" value="1"/>
</dbReference>
<evidence type="ECO:0000256" key="6">
    <source>
        <dbReference type="ARBA" id="ARBA00023145"/>
    </source>
</evidence>
<protein>
    <recommendedName>
        <fullName evidence="11">Glutathione hydrolase proenzyme</fullName>
        <ecNumber evidence="11">2.3.2.2</ecNumber>
        <ecNumber evidence="11">3.4.19.13</ecNumber>
    </recommendedName>
    <component>
        <recommendedName>
            <fullName evidence="11">Glutathione hydrolase large chain</fullName>
        </recommendedName>
    </component>
    <component>
        <recommendedName>
            <fullName evidence="11">Glutathione hydrolase small chain</fullName>
        </recommendedName>
    </component>
</protein>
<evidence type="ECO:0000256" key="11">
    <source>
        <dbReference type="RuleBase" id="RU368036"/>
    </source>
</evidence>
<dbReference type="PRINTS" id="PR01210">
    <property type="entry name" value="GGTRANSPTASE"/>
</dbReference>
<keyword evidence="12" id="KW-0732">Signal</keyword>
<comment type="subunit">
    <text evidence="11">This enzyme consists of two polypeptide chains, which are synthesized in precursor form from a single polypeptide.</text>
</comment>
<evidence type="ECO:0000256" key="1">
    <source>
        <dbReference type="ARBA" id="ARBA00001049"/>
    </source>
</evidence>
<gene>
    <name evidence="13" type="primary">ggt</name>
    <name evidence="13" type="ORF">H7F51_03490</name>
</gene>
<organism evidence="13 14">
    <name type="scientific">Novosphingobium flavum</name>
    <dbReference type="NCBI Taxonomy" id="1778672"/>
    <lineage>
        <taxon>Bacteria</taxon>
        <taxon>Pseudomonadati</taxon>
        <taxon>Pseudomonadota</taxon>
        <taxon>Alphaproteobacteria</taxon>
        <taxon>Sphingomonadales</taxon>
        <taxon>Sphingomonadaceae</taxon>
        <taxon>Novosphingobium</taxon>
    </lineage>
</organism>
<dbReference type="InterPro" id="IPR043138">
    <property type="entry name" value="GGT_lsub"/>
</dbReference>
<feature type="signal peptide" evidence="12">
    <location>
        <begin position="1"/>
        <end position="31"/>
    </location>
</feature>
<comment type="pathway">
    <text evidence="11">Sulfur metabolism; glutathione metabolism.</text>
</comment>
<keyword evidence="4 11" id="KW-0808">Transferase</keyword>
<dbReference type="PANTHER" id="PTHR43199">
    <property type="entry name" value="GLUTATHIONE HYDROLASE"/>
    <property type="match status" value="1"/>
</dbReference>
<keyword evidence="11" id="KW-0317">Glutathione biosynthesis</keyword>
<feature type="binding site" evidence="10">
    <location>
        <begin position="459"/>
        <end position="460"/>
    </location>
    <ligand>
        <name>L-glutamate</name>
        <dbReference type="ChEBI" id="CHEBI:29985"/>
    </ligand>
</feature>
<name>A0A7X1FPJ0_9SPHN</name>
<dbReference type="RefSeq" id="WP_185662817.1">
    <property type="nucleotide sequence ID" value="NZ_JACLAW010000002.1"/>
</dbReference>